<proteinExistence type="predicted"/>
<accession>A0ABN8N2L4</accession>
<keyword evidence="2" id="KW-1185">Reference proteome</keyword>
<evidence type="ECO:0000313" key="1">
    <source>
        <dbReference type="EMBL" id="CAH3040450.1"/>
    </source>
</evidence>
<dbReference type="Proteomes" id="UP001159427">
    <property type="component" value="Unassembled WGS sequence"/>
</dbReference>
<protein>
    <recommendedName>
        <fullName evidence="3">Secreted protein</fullName>
    </recommendedName>
</protein>
<sequence>PYLSNCNDPRRFSLILAVLSGSKAYLPNVAKCTFMEYFCDARKCTTDLFKNLRKHPGNCRTKFETLTKCVTKTIDICDENDLLSQSQIKSIVRSSFDENVYCLKGGWKETTTSSGSLPCSSSFATDANNCPRNFSQRFAADKTDPELCSEYAKAKGCMKNLIASDCHFTSSEQEVLDLGFSDWNPFCENNRDPGATGKDQCDGVKKLNNPLHSNGPASAKMKVGVTYALLIPFVLPLVFSSRM</sequence>
<gene>
    <name evidence="1" type="ORF">PEVE_00040088</name>
</gene>
<evidence type="ECO:0008006" key="3">
    <source>
        <dbReference type="Google" id="ProtNLM"/>
    </source>
</evidence>
<evidence type="ECO:0000313" key="2">
    <source>
        <dbReference type="Proteomes" id="UP001159427"/>
    </source>
</evidence>
<comment type="caution">
    <text evidence="1">The sequence shown here is derived from an EMBL/GenBank/DDBJ whole genome shotgun (WGS) entry which is preliminary data.</text>
</comment>
<feature type="non-terminal residue" evidence="1">
    <location>
        <position position="1"/>
    </location>
</feature>
<name>A0ABN8N2L4_9CNID</name>
<reference evidence="1 2" key="1">
    <citation type="submission" date="2022-05" db="EMBL/GenBank/DDBJ databases">
        <authorList>
            <consortium name="Genoscope - CEA"/>
            <person name="William W."/>
        </authorList>
    </citation>
    <scope>NUCLEOTIDE SEQUENCE [LARGE SCALE GENOMIC DNA]</scope>
</reference>
<dbReference type="EMBL" id="CALNXI010000722">
    <property type="protein sequence ID" value="CAH3040450.1"/>
    <property type="molecule type" value="Genomic_DNA"/>
</dbReference>
<organism evidence="1 2">
    <name type="scientific">Porites evermanni</name>
    <dbReference type="NCBI Taxonomy" id="104178"/>
    <lineage>
        <taxon>Eukaryota</taxon>
        <taxon>Metazoa</taxon>
        <taxon>Cnidaria</taxon>
        <taxon>Anthozoa</taxon>
        <taxon>Hexacorallia</taxon>
        <taxon>Scleractinia</taxon>
        <taxon>Fungiina</taxon>
        <taxon>Poritidae</taxon>
        <taxon>Porites</taxon>
    </lineage>
</organism>